<dbReference type="CDD" id="cd00075">
    <property type="entry name" value="HATPase"/>
    <property type="match status" value="1"/>
</dbReference>
<dbReference type="Pfam" id="PF00672">
    <property type="entry name" value="HAMP"/>
    <property type="match status" value="1"/>
</dbReference>
<keyword evidence="6" id="KW-0808">Transferase</keyword>
<dbReference type="InterPro" id="IPR003660">
    <property type="entry name" value="HAMP_dom"/>
</dbReference>
<comment type="catalytic activity">
    <reaction evidence="1">
        <text>ATP + protein L-histidine = ADP + protein N-phospho-L-histidine.</text>
        <dbReference type="EC" id="2.7.13.3"/>
    </reaction>
</comment>
<dbReference type="CDD" id="cd00082">
    <property type="entry name" value="HisKA"/>
    <property type="match status" value="1"/>
</dbReference>
<evidence type="ECO:0000256" key="7">
    <source>
        <dbReference type="ARBA" id="ARBA00022692"/>
    </source>
</evidence>
<reference evidence="15 16" key="1">
    <citation type="journal article" date="2018" name="Int. J. Syst. Evol. Microbiol.">
        <title>Glycomyces paridis sp. nov., isolated from the medicinal plant Paris polyphylla.</title>
        <authorList>
            <person name="Fang X.M."/>
            <person name="Bai J.L."/>
            <person name="Su J."/>
            <person name="Zhao L.L."/>
            <person name="Liu H.Y."/>
            <person name="Ma B.P."/>
            <person name="Zhang Y.Q."/>
            <person name="Yu L.Y."/>
        </authorList>
    </citation>
    <scope>NUCLEOTIDE SEQUENCE [LARGE SCALE GENOMIC DNA]</scope>
    <source>
        <strain evidence="15 16">CPCC 204357</strain>
    </source>
</reference>
<evidence type="ECO:0000256" key="2">
    <source>
        <dbReference type="ARBA" id="ARBA00004141"/>
    </source>
</evidence>
<evidence type="ECO:0000259" key="13">
    <source>
        <dbReference type="PROSITE" id="PS50109"/>
    </source>
</evidence>
<keyword evidence="16" id="KW-1185">Reference proteome</keyword>
<dbReference type="InterPro" id="IPR036097">
    <property type="entry name" value="HisK_dim/P_sf"/>
</dbReference>
<dbReference type="EC" id="2.7.13.3" evidence="4"/>
<feature type="transmembrane region" description="Helical" evidence="12">
    <location>
        <begin position="59"/>
        <end position="80"/>
    </location>
</feature>
<keyword evidence="10" id="KW-0902">Two-component regulatory system</keyword>
<dbReference type="InterPro" id="IPR005467">
    <property type="entry name" value="His_kinase_dom"/>
</dbReference>
<evidence type="ECO:0000256" key="10">
    <source>
        <dbReference type="ARBA" id="ARBA00023012"/>
    </source>
</evidence>
<dbReference type="GO" id="GO:0005886">
    <property type="term" value="C:plasma membrane"/>
    <property type="evidence" value="ECO:0007669"/>
    <property type="project" value="UniProtKB-SubCell"/>
</dbReference>
<dbReference type="Gene3D" id="6.10.340.10">
    <property type="match status" value="1"/>
</dbReference>
<dbReference type="SUPFAM" id="SSF158472">
    <property type="entry name" value="HAMP domain-like"/>
    <property type="match status" value="1"/>
</dbReference>
<dbReference type="EMBL" id="STGX01000006">
    <property type="protein sequence ID" value="THV29085.1"/>
    <property type="molecule type" value="Genomic_DNA"/>
</dbReference>
<dbReference type="Gene3D" id="1.10.287.130">
    <property type="match status" value="1"/>
</dbReference>
<gene>
    <name evidence="15" type="ORF">E9998_10095</name>
</gene>
<evidence type="ECO:0000259" key="14">
    <source>
        <dbReference type="PROSITE" id="PS50885"/>
    </source>
</evidence>
<keyword evidence="11 12" id="KW-0472">Membrane</keyword>
<keyword evidence="9 12" id="KW-1133">Transmembrane helix</keyword>
<feature type="domain" description="Histidine kinase" evidence="13">
    <location>
        <begin position="142"/>
        <end position="351"/>
    </location>
</feature>
<dbReference type="InterPro" id="IPR004358">
    <property type="entry name" value="Sig_transdc_His_kin-like_C"/>
</dbReference>
<evidence type="ECO:0000256" key="5">
    <source>
        <dbReference type="ARBA" id="ARBA00022553"/>
    </source>
</evidence>
<dbReference type="PROSITE" id="PS50109">
    <property type="entry name" value="HIS_KIN"/>
    <property type="match status" value="1"/>
</dbReference>
<dbReference type="SMART" id="SM00388">
    <property type="entry name" value="HisKA"/>
    <property type="match status" value="1"/>
</dbReference>
<dbReference type="InterPro" id="IPR050428">
    <property type="entry name" value="TCS_sensor_his_kinase"/>
</dbReference>
<dbReference type="RefSeq" id="WP_136529579.1">
    <property type="nucleotide sequence ID" value="NZ_STGX01000006.1"/>
</dbReference>
<dbReference type="PANTHER" id="PTHR45436:SF15">
    <property type="entry name" value="SENSOR HISTIDINE KINASE CUSS"/>
    <property type="match status" value="1"/>
</dbReference>
<feature type="domain" description="HAMP" evidence="14">
    <location>
        <begin position="81"/>
        <end position="134"/>
    </location>
</feature>
<comment type="caution">
    <text evidence="15">The sequence shown here is derived from an EMBL/GenBank/DDBJ whole genome shotgun (WGS) entry which is preliminary data.</text>
</comment>
<proteinExistence type="predicted"/>
<keyword evidence="8" id="KW-0418">Kinase</keyword>
<feature type="transmembrane region" description="Helical" evidence="12">
    <location>
        <begin position="12"/>
        <end position="33"/>
    </location>
</feature>
<evidence type="ECO:0000256" key="12">
    <source>
        <dbReference type="SAM" id="Phobius"/>
    </source>
</evidence>
<name>A0A4S8PHK7_9ACTN</name>
<evidence type="ECO:0000313" key="15">
    <source>
        <dbReference type="EMBL" id="THV29085.1"/>
    </source>
</evidence>
<dbReference type="PANTHER" id="PTHR45436">
    <property type="entry name" value="SENSOR HISTIDINE KINASE YKOH"/>
    <property type="match status" value="1"/>
</dbReference>
<dbReference type="InterPro" id="IPR003661">
    <property type="entry name" value="HisK_dim/P_dom"/>
</dbReference>
<evidence type="ECO:0000256" key="11">
    <source>
        <dbReference type="ARBA" id="ARBA00023136"/>
    </source>
</evidence>
<sequence length="360" mass="38653">MRSALRSLRVRLALTGFLAIYLPVVLVFAVTAINEREVTDVDAAGVERRVAETGVEPTLWAVLTVLALLPVTAAVAWWWAGRAVRPFARVREAAERIEASDLSLRVGPGQGTTEAIGLAAAFDAMLDRLERSAQVQRRLIEETSHELRTPLAVLITGADVLLEHPEPDLALYREGLERSRNAAERLRDTIGELLVDARGRARAIDRRPTDLAALVREVFAELGPLAASRSVALAPRGASPCEAAVDGPSVRRAIANLVANAIKHAPPGTAVEVAVERTGTTAAVTVADHGPGVPEAERERVFERFWRGGQVPGTGLGLPIARQIAQAHGGDVELLESETGCRFRLTLPVGPRSKTRPPTK</sequence>
<evidence type="ECO:0000256" key="6">
    <source>
        <dbReference type="ARBA" id="ARBA00022679"/>
    </source>
</evidence>
<dbReference type="InterPro" id="IPR036890">
    <property type="entry name" value="HATPase_C_sf"/>
</dbReference>
<evidence type="ECO:0000256" key="4">
    <source>
        <dbReference type="ARBA" id="ARBA00012438"/>
    </source>
</evidence>
<dbReference type="GO" id="GO:0000155">
    <property type="term" value="F:phosphorelay sensor kinase activity"/>
    <property type="evidence" value="ECO:0007669"/>
    <property type="project" value="InterPro"/>
</dbReference>
<evidence type="ECO:0000256" key="9">
    <source>
        <dbReference type="ARBA" id="ARBA00022989"/>
    </source>
</evidence>
<dbReference type="OrthoDB" id="9757990at2"/>
<dbReference type="Pfam" id="PF02518">
    <property type="entry name" value="HATPase_c"/>
    <property type="match status" value="1"/>
</dbReference>
<evidence type="ECO:0000313" key="16">
    <source>
        <dbReference type="Proteomes" id="UP000305792"/>
    </source>
</evidence>
<dbReference type="SUPFAM" id="SSF55874">
    <property type="entry name" value="ATPase domain of HSP90 chaperone/DNA topoisomerase II/histidine kinase"/>
    <property type="match status" value="1"/>
</dbReference>
<keyword evidence="5" id="KW-0597">Phosphoprotein</keyword>
<dbReference type="CDD" id="cd06225">
    <property type="entry name" value="HAMP"/>
    <property type="match status" value="1"/>
</dbReference>
<organism evidence="15 16">
    <name type="scientific">Glycomyces paridis</name>
    <dbReference type="NCBI Taxonomy" id="2126555"/>
    <lineage>
        <taxon>Bacteria</taxon>
        <taxon>Bacillati</taxon>
        <taxon>Actinomycetota</taxon>
        <taxon>Actinomycetes</taxon>
        <taxon>Glycomycetales</taxon>
        <taxon>Glycomycetaceae</taxon>
        <taxon>Glycomyces</taxon>
    </lineage>
</organism>
<comment type="subcellular location">
    <subcellularLocation>
        <location evidence="3">Cell membrane</location>
    </subcellularLocation>
    <subcellularLocation>
        <location evidence="2">Membrane</location>
        <topology evidence="2">Multi-pass membrane protein</topology>
    </subcellularLocation>
</comment>
<accession>A0A4S8PHK7</accession>
<dbReference type="SMART" id="SM00387">
    <property type="entry name" value="HATPase_c"/>
    <property type="match status" value="1"/>
</dbReference>
<dbReference type="AlphaFoldDB" id="A0A4S8PHK7"/>
<dbReference type="SUPFAM" id="SSF47384">
    <property type="entry name" value="Homodimeric domain of signal transducing histidine kinase"/>
    <property type="match status" value="1"/>
</dbReference>
<dbReference type="PROSITE" id="PS50885">
    <property type="entry name" value="HAMP"/>
    <property type="match status" value="1"/>
</dbReference>
<dbReference type="Gene3D" id="3.30.565.10">
    <property type="entry name" value="Histidine kinase-like ATPase, C-terminal domain"/>
    <property type="match status" value="1"/>
</dbReference>
<dbReference type="PRINTS" id="PR00344">
    <property type="entry name" value="BCTRLSENSOR"/>
</dbReference>
<dbReference type="SMART" id="SM00304">
    <property type="entry name" value="HAMP"/>
    <property type="match status" value="1"/>
</dbReference>
<dbReference type="InterPro" id="IPR003594">
    <property type="entry name" value="HATPase_dom"/>
</dbReference>
<dbReference type="Proteomes" id="UP000305792">
    <property type="component" value="Unassembled WGS sequence"/>
</dbReference>
<evidence type="ECO:0000256" key="8">
    <source>
        <dbReference type="ARBA" id="ARBA00022777"/>
    </source>
</evidence>
<evidence type="ECO:0000256" key="1">
    <source>
        <dbReference type="ARBA" id="ARBA00000085"/>
    </source>
</evidence>
<keyword evidence="7 12" id="KW-0812">Transmembrane</keyword>
<protein>
    <recommendedName>
        <fullName evidence="4">histidine kinase</fullName>
        <ecNumber evidence="4">2.7.13.3</ecNumber>
    </recommendedName>
</protein>
<dbReference type="Pfam" id="PF00512">
    <property type="entry name" value="HisKA"/>
    <property type="match status" value="1"/>
</dbReference>
<evidence type="ECO:0000256" key="3">
    <source>
        <dbReference type="ARBA" id="ARBA00004236"/>
    </source>
</evidence>